<accession>A0A0Q9YN48</accession>
<evidence type="ECO:0000256" key="1">
    <source>
        <dbReference type="SAM" id="MobiDB-lite"/>
    </source>
</evidence>
<dbReference type="EMBL" id="LKHV01000016">
    <property type="protein sequence ID" value="KRG17464.1"/>
    <property type="molecule type" value="Genomic_DNA"/>
</dbReference>
<proteinExistence type="predicted"/>
<dbReference type="EMBL" id="LKHV02000002">
    <property type="protein sequence ID" value="MCS5709776.1"/>
    <property type="molecule type" value="Genomic_DNA"/>
</dbReference>
<evidence type="ECO:0000313" key="4">
    <source>
        <dbReference type="Proteomes" id="UP000051494"/>
    </source>
</evidence>
<evidence type="ECO:0000313" key="2">
    <source>
        <dbReference type="EMBL" id="KRG17464.1"/>
    </source>
</evidence>
<name>A0A0Q9YN48_9GAMM</name>
<reference evidence="3" key="2">
    <citation type="journal article" date="2016" name="Genome Announc.">
        <title>Draft Genome Sequences of Two Novel Amoeba-Resistant Intranuclear Bacteria, 'Candidatus Berkiella cookevillensis' and 'Candidatus Berkiella aquae'.</title>
        <authorList>
            <person name="Mehari Y.T."/>
            <person name="Arivett B.A."/>
            <person name="Farone A.L."/>
            <person name="Gunderson J.H."/>
            <person name="Farone M.B."/>
        </authorList>
    </citation>
    <scope>NUCLEOTIDE SEQUENCE</scope>
    <source>
        <strain evidence="3">CC99</strain>
    </source>
</reference>
<protein>
    <submittedName>
        <fullName evidence="2">Uncharacterized protein</fullName>
    </submittedName>
</protein>
<evidence type="ECO:0000313" key="3">
    <source>
        <dbReference type="EMBL" id="MCS5709776.1"/>
    </source>
</evidence>
<keyword evidence="4" id="KW-1185">Reference proteome</keyword>
<comment type="caution">
    <text evidence="2">The sequence shown here is derived from an EMBL/GenBank/DDBJ whole genome shotgun (WGS) entry which is preliminary data.</text>
</comment>
<dbReference type="AlphaFoldDB" id="A0A0Q9YN48"/>
<dbReference type="RefSeq" id="WP_057625419.1">
    <property type="nucleotide sequence ID" value="NZ_LKHV02000002.1"/>
</dbReference>
<gene>
    <name evidence="3" type="ORF">CC99x_012790</name>
    <name evidence="2" type="ORF">CC99x_02325</name>
</gene>
<reference evidence="3" key="3">
    <citation type="submission" date="2021-06" db="EMBL/GenBank/DDBJ databases">
        <title>Genomic Description and Analysis of Intracellular Bacteria, Candidatus Berkiella cookevillensis and Candidatus Berkiella aquae.</title>
        <authorList>
            <person name="Kidane D.T."/>
            <person name="Mehari Y.T."/>
            <person name="Rice F.C."/>
            <person name="Arivett B.A."/>
            <person name="Farone A.L."/>
            <person name="Berk S.G."/>
            <person name="Farone M.B."/>
        </authorList>
    </citation>
    <scope>NUCLEOTIDE SEQUENCE</scope>
    <source>
        <strain evidence="3">CC99</strain>
    </source>
</reference>
<dbReference type="STRING" id="437022.CC99x_02325"/>
<feature type="region of interest" description="Disordered" evidence="1">
    <location>
        <begin position="224"/>
        <end position="252"/>
    </location>
</feature>
<organism evidence="2">
    <name type="scientific">Candidatus Berkiella cookevillensis</name>
    <dbReference type="NCBI Taxonomy" id="437022"/>
    <lineage>
        <taxon>Bacteria</taxon>
        <taxon>Pseudomonadati</taxon>
        <taxon>Pseudomonadota</taxon>
        <taxon>Gammaproteobacteria</taxon>
        <taxon>Candidatus Berkiellales</taxon>
        <taxon>Candidatus Berkiellaceae</taxon>
        <taxon>Candidatus Berkiella</taxon>
    </lineage>
</organism>
<sequence length="252" mass="28801">MGHETQNSILDEAQQSVALMKLIEDFSKLNELLAACFDDPKTMEYIKKAQIELLAFKEILRRDLEYSKDQIKALCESLQRITDRLRSLPTPEQALLKLDERLTTFNKGKSPIEEASISIKLSSSFKNKMETIEKQCDVIKKSMESLRTHSKGRHHNLIDRLTKVCESVVIAAQSFFAATCRLANDAQYFGKRLAIAVGIREETLADKTEYDSAQVKYWQMRQAEHQQQAADQASGQKARMQAEKAKKPKIFK</sequence>
<reference evidence="2" key="1">
    <citation type="submission" date="2015-09" db="EMBL/GenBank/DDBJ databases">
        <title>Draft Genome Sequences of Two Novel Amoeba-resistant Intranuclear Bacteria, Candidatus Berkiella cookevillensis and Candidatus Berkiella aquae.</title>
        <authorList>
            <person name="Mehari Y.T."/>
            <person name="Arivett B.A."/>
            <person name="Farone A.L."/>
            <person name="Gunderson J.H."/>
            <person name="Farone M.B."/>
        </authorList>
    </citation>
    <scope>NUCLEOTIDE SEQUENCE [LARGE SCALE GENOMIC DNA]</scope>
    <source>
        <strain evidence="2">CC99</strain>
    </source>
</reference>
<dbReference type="Proteomes" id="UP000051494">
    <property type="component" value="Unassembled WGS sequence"/>
</dbReference>